<dbReference type="InterPro" id="IPR015919">
    <property type="entry name" value="Cadherin-like_sf"/>
</dbReference>
<keyword evidence="5" id="KW-0677">Repeat</keyword>
<keyword evidence="10" id="KW-0325">Glycoprotein</keyword>
<protein>
    <recommendedName>
        <fullName evidence="11">Protocadherin-20</fullName>
    </recommendedName>
</protein>
<keyword evidence="6 12" id="KW-0106">Calcium</keyword>
<evidence type="ECO:0000256" key="2">
    <source>
        <dbReference type="ARBA" id="ARBA00022475"/>
    </source>
</evidence>
<name>A0A3B4EPE5_9CICH</name>
<dbReference type="FunFam" id="2.60.40.60:FF:000002">
    <property type="entry name" value="Protocadherin alpha 2"/>
    <property type="match status" value="1"/>
</dbReference>
<evidence type="ECO:0000313" key="15">
    <source>
        <dbReference type="Ensembl" id="ENSPNYP00000000307.1"/>
    </source>
</evidence>
<dbReference type="Ensembl" id="ENSPNYT00000000315.1">
    <property type="protein sequence ID" value="ENSPNYP00000000307.1"/>
    <property type="gene ID" value="ENSPNYG00000000231.1"/>
</dbReference>
<evidence type="ECO:0000256" key="11">
    <source>
        <dbReference type="ARBA" id="ARBA00072296"/>
    </source>
</evidence>
<dbReference type="STRING" id="303518.ENSPNYP00000000307"/>
<dbReference type="GO" id="GO:0009653">
    <property type="term" value="P:anatomical structure morphogenesis"/>
    <property type="evidence" value="ECO:0007669"/>
    <property type="project" value="UniProtKB-ARBA"/>
</dbReference>
<dbReference type="FunFam" id="2.60.40.60:FF:000016">
    <property type="entry name" value="Protocadherin 9"/>
    <property type="match status" value="1"/>
</dbReference>
<feature type="domain" description="Cadherin" evidence="14">
    <location>
        <begin position="557"/>
        <end position="660"/>
    </location>
</feature>
<evidence type="ECO:0000256" key="3">
    <source>
        <dbReference type="ARBA" id="ARBA00022692"/>
    </source>
</evidence>
<evidence type="ECO:0000313" key="17">
    <source>
        <dbReference type="RefSeq" id="XP_005719771.1"/>
    </source>
</evidence>
<evidence type="ECO:0000256" key="13">
    <source>
        <dbReference type="SAM" id="Phobius"/>
    </source>
</evidence>
<evidence type="ECO:0000256" key="7">
    <source>
        <dbReference type="ARBA" id="ARBA00022889"/>
    </source>
</evidence>
<proteinExistence type="predicted"/>
<evidence type="ECO:0000256" key="12">
    <source>
        <dbReference type="PROSITE-ProRule" id="PRU00043"/>
    </source>
</evidence>
<feature type="domain" description="Cadherin" evidence="14">
    <location>
        <begin position="664"/>
        <end position="777"/>
    </location>
</feature>
<keyword evidence="16" id="KW-1185">Reference proteome</keyword>
<dbReference type="InterPro" id="IPR050174">
    <property type="entry name" value="Protocadherin/Cadherin-CA"/>
</dbReference>
<dbReference type="Gene3D" id="2.60.40.60">
    <property type="entry name" value="Cadherins"/>
    <property type="match status" value="7"/>
</dbReference>
<keyword evidence="9 13" id="KW-0472">Membrane</keyword>
<dbReference type="Proteomes" id="UP000695023">
    <property type="component" value="Unplaced"/>
</dbReference>
<dbReference type="InterPro" id="IPR002126">
    <property type="entry name" value="Cadherin-like_dom"/>
</dbReference>
<evidence type="ECO:0000256" key="10">
    <source>
        <dbReference type="ARBA" id="ARBA00023180"/>
    </source>
</evidence>
<sequence>MGHGTPDNMNCAGLLQKLLIVVHIRQIICSSLLFSVPEELEPDTLVGSLSKNFSPPYQLLPHKYLRMDINTGNFYTTELKMDREAICPAEKKAEECVTLYNAIVGPSKNLIQFSVIIEDINDNAPHFENNKIHLGVPEDTTVGTSFLLDTQALDSDTGPNGEVQYHLKGSDGAFGLKIEEDSSLIMLVVERALDRETRDLFQMQLVATDCGVDPLSVSADLIVTVTDVNDNCPAFSSDSPHSVTIPGDSRKNTVVTQVRATDPDLGPNGDIVYSLSPKVSERVKTLFSLNSLTGSISLTRDLESDNSEELVLKVLASGHHCPPADTQVTISVLPKANQELTIKIGFIAEHQNQTMVLQENQHPTALAVLELEGDSIFKDLFLAIEGEVPFTLSPQNGKYLLSTSKPLDYEMDREHHISVVARVRSAEGSVIVPSRRVVTVLVADINDNAPYFVQPQYELQVEENNQPGMSLLQISASDLDSGENGMVTYRLENYNPTMFSIDSVTGQLSLLVPLDREQQNVHRLTVFARDSGSPPLESMATVSIHVRDQNDNPPVFLTPHFIFFIPENVPTLSQVGKVEVKDPDKGENGTTELYVVNSSAPFVVDNTQGMLRTTRNLDRETEDRYELYLLASDHGQTVALTSTARVTIFVEDINDNQPKVILPSNNSSCLTVSPGTLAGATVGKIYAIDEDSGLNSEITYSATAPELLQNRSPFQIDSRSGNITLSQQLLHTDLGMHHLFIVVRDGGKPVPLYTTVWMNLLVNDSTEPCHLDGVPTWTGTLNLVQTPSKEPICDVETARFSKLILLIGLGMMLVSTCLFVATVICCLKQRSRSLKMNKRAYTEANEIPLRLKDKYYSD</sequence>
<dbReference type="GO" id="GO:0005509">
    <property type="term" value="F:calcium ion binding"/>
    <property type="evidence" value="ECO:0007669"/>
    <property type="project" value="UniProtKB-UniRule"/>
</dbReference>
<dbReference type="PANTHER" id="PTHR24028">
    <property type="entry name" value="CADHERIN-87A"/>
    <property type="match status" value="1"/>
</dbReference>
<dbReference type="FunFam" id="2.60.40.60:FF:000007">
    <property type="entry name" value="Protocadherin alpha 2"/>
    <property type="match status" value="1"/>
</dbReference>
<dbReference type="InterPro" id="IPR020894">
    <property type="entry name" value="Cadherin_CS"/>
</dbReference>
<dbReference type="RefSeq" id="XP_005719771.1">
    <property type="nucleotide sequence ID" value="XM_005719714.1"/>
</dbReference>
<evidence type="ECO:0000256" key="9">
    <source>
        <dbReference type="ARBA" id="ARBA00023136"/>
    </source>
</evidence>
<dbReference type="SUPFAM" id="SSF49313">
    <property type="entry name" value="Cadherin-like"/>
    <property type="match status" value="6"/>
</dbReference>
<feature type="domain" description="Cadherin" evidence="14">
    <location>
        <begin position="41"/>
        <end position="127"/>
    </location>
</feature>
<dbReference type="FunFam" id="2.60.40.60:FF:000020">
    <property type="entry name" value="Dachsous cadherin-related 1b"/>
    <property type="match status" value="1"/>
</dbReference>
<keyword evidence="8 13" id="KW-1133">Transmembrane helix</keyword>
<feature type="domain" description="Cadherin" evidence="14">
    <location>
        <begin position="237"/>
        <end position="452"/>
    </location>
</feature>
<comment type="subcellular location">
    <subcellularLocation>
        <location evidence="1">Cell membrane</location>
        <topology evidence="1">Single-pass type I membrane protein</topology>
    </subcellularLocation>
</comment>
<dbReference type="PROSITE" id="PS00232">
    <property type="entry name" value="CADHERIN_1"/>
    <property type="match status" value="3"/>
</dbReference>
<dbReference type="CTD" id="568796"/>
<dbReference type="PRINTS" id="PR00205">
    <property type="entry name" value="CADHERIN"/>
</dbReference>
<feature type="domain" description="Cadherin" evidence="14">
    <location>
        <begin position="128"/>
        <end position="235"/>
    </location>
</feature>
<evidence type="ECO:0000256" key="6">
    <source>
        <dbReference type="ARBA" id="ARBA00022837"/>
    </source>
</evidence>
<keyword evidence="4" id="KW-0732">Signal</keyword>
<reference evidence="17" key="2">
    <citation type="submission" date="2025-04" db="UniProtKB">
        <authorList>
            <consortium name="RefSeq"/>
        </authorList>
    </citation>
    <scope>IDENTIFICATION</scope>
</reference>
<feature type="transmembrane region" description="Helical" evidence="13">
    <location>
        <begin position="803"/>
        <end position="827"/>
    </location>
</feature>
<dbReference type="FunFam" id="2.60.40.60:FF:000005">
    <property type="entry name" value="Protocadherin 9"/>
    <property type="match status" value="1"/>
</dbReference>
<evidence type="ECO:0000259" key="14">
    <source>
        <dbReference type="PROSITE" id="PS50268"/>
    </source>
</evidence>
<accession>A0A3B4EPE5</accession>
<gene>
    <name evidence="17" type="primary">LOC102203278</name>
</gene>
<dbReference type="GO" id="GO:0005886">
    <property type="term" value="C:plasma membrane"/>
    <property type="evidence" value="ECO:0007669"/>
    <property type="project" value="UniProtKB-SubCell"/>
</dbReference>
<evidence type="ECO:0000256" key="5">
    <source>
        <dbReference type="ARBA" id="ARBA00022737"/>
    </source>
</evidence>
<dbReference type="SMART" id="SM00112">
    <property type="entry name" value="CA"/>
    <property type="match status" value="6"/>
</dbReference>
<keyword evidence="7" id="KW-0130">Cell adhesion</keyword>
<dbReference type="GO" id="GO:0007156">
    <property type="term" value="P:homophilic cell adhesion via plasma membrane adhesion molecules"/>
    <property type="evidence" value="ECO:0007669"/>
    <property type="project" value="InterPro"/>
</dbReference>
<keyword evidence="3 13" id="KW-0812">Transmembrane</keyword>
<dbReference type="Pfam" id="PF00028">
    <property type="entry name" value="Cadherin"/>
    <property type="match status" value="5"/>
</dbReference>
<dbReference type="GeneTree" id="ENSGT00940000167495"/>
<feature type="domain" description="Cadherin" evidence="14">
    <location>
        <begin position="453"/>
        <end position="556"/>
    </location>
</feature>
<organism evidence="15">
    <name type="scientific">Pundamilia nyererei</name>
    <dbReference type="NCBI Taxonomy" id="303518"/>
    <lineage>
        <taxon>Eukaryota</taxon>
        <taxon>Metazoa</taxon>
        <taxon>Chordata</taxon>
        <taxon>Craniata</taxon>
        <taxon>Vertebrata</taxon>
        <taxon>Euteleostomi</taxon>
        <taxon>Actinopterygii</taxon>
        <taxon>Neopterygii</taxon>
        <taxon>Teleostei</taxon>
        <taxon>Neoteleostei</taxon>
        <taxon>Acanthomorphata</taxon>
        <taxon>Ovalentaria</taxon>
        <taxon>Cichlomorphae</taxon>
        <taxon>Cichliformes</taxon>
        <taxon>Cichlidae</taxon>
        <taxon>African cichlids</taxon>
        <taxon>Pseudocrenilabrinae</taxon>
        <taxon>Haplochromini</taxon>
        <taxon>Pundamilia</taxon>
    </lineage>
</organism>
<dbReference type="CDD" id="cd11304">
    <property type="entry name" value="Cadherin_repeat"/>
    <property type="match status" value="6"/>
</dbReference>
<evidence type="ECO:0000313" key="16">
    <source>
        <dbReference type="Proteomes" id="UP000695023"/>
    </source>
</evidence>
<dbReference type="PANTHER" id="PTHR24028:SF276">
    <property type="entry name" value="PROTOCADHERIN 20"/>
    <property type="match status" value="1"/>
</dbReference>
<dbReference type="OrthoDB" id="6252479at2759"/>
<keyword evidence="2" id="KW-1003">Cell membrane</keyword>
<evidence type="ECO:0000256" key="8">
    <source>
        <dbReference type="ARBA" id="ARBA00022989"/>
    </source>
</evidence>
<evidence type="ECO:0000256" key="1">
    <source>
        <dbReference type="ARBA" id="ARBA00004251"/>
    </source>
</evidence>
<evidence type="ECO:0000256" key="4">
    <source>
        <dbReference type="ARBA" id="ARBA00022729"/>
    </source>
</evidence>
<reference evidence="15" key="1">
    <citation type="submission" date="2023-09" db="UniProtKB">
        <authorList>
            <consortium name="Ensembl"/>
        </authorList>
    </citation>
    <scope>IDENTIFICATION</scope>
</reference>
<dbReference type="PROSITE" id="PS50268">
    <property type="entry name" value="CADHERIN_2"/>
    <property type="match status" value="6"/>
</dbReference>
<dbReference type="AlphaFoldDB" id="A0A3B4EPE5"/>